<keyword evidence="3" id="KW-1185">Reference proteome</keyword>
<dbReference type="AlphaFoldDB" id="A0A3D9V817"/>
<evidence type="ECO:0000313" key="3">
    <source>
        <dbReference type="Proteomes" id="UP000256485"/>
    </source>
</evidence>
<proteinExistence type="predicted"/>
<evidence type="ECO:0000313" key="2">
    <source>
        <dbReference type="EMBL" id="REF35175.1"/>
    </source>
</evidence>
<name>A0A3D9V817_THECX</name>
<evidence type="ECO:0000256" key="1">
    <source>
        <dbReference type="SAM" id="MobiDB-lite"/>
    </source>
</evidence>
<sequence>MTVRLLLVMTLWLPVTMGGSYLVVQRGDRRLVRSYTSPEPVKAVDRPDVGVSAAVRRASVDLVEYWPFPPPWGSSSTPTATPRPTSHRILPPRWRSSPNGFGSRWSRWRATQARDAAAVLPDDLRFGPSSTASTTRVAPRIRPARRVITDLEEKRRILDYLRSGAVVQAHAGGAPETFDPTRGEVVPASTLTAGTWVWQEGMVYYLDTYGLASEPEYGSSPAAGYQCPEVPQSRQSSLGVR</sequence>
<feature type="region of interest" description="Disordered" evidence="1">
    <location>
        <begin position="73"/>
        <end position="93"/>
    </location>
</feature>
<comment type="caution">
    <text evidence="2">The sequence shown here is derived from an EMBL/GenBank/DDBJ whole genome shotgun (WGS) entry which is preliminary data.</text>
</comment>
<feature type="compositionally biased region" description="Low complexity" evidence="1">
    <location>
        <begin position="74"/>
        <end position="84"/>
    </location>
</feature>
<gene>
    <name evidence="2" type="ORF">DFJ64_0547</name>
</gene>
<organism evidence="2 3">
    <name type="scientific">Thermasporomyces composti</name>
    <dbReference type="NCBI Taxonomy" id="696763"/>
    <lineage>
        <taxon>Bacteria</taxon>
        <taxon>Bacillati</taxon>
        <taxon>Actinomycetota</taxon>
        <taxon>Actinomycetes</taxon>
        <taxon>Propionibacteriales</taxon>
        <taxon>Nocardioidaceae</taxon>
        <taxon>Thermasporomyces</taxon>
    </lineage>
</organism>
<feature type="region of interest" description="Disordered" evidence="1">
    <location>
        <begin position="217"/>
        <end position="241"/>
    </location>
</feature>
<dbReference type="Proteomes" id="UP000256485">
    <property type="component" value="Unassembled WGS sequence"/>
</dbReference>
<feature type="compositionally biased region" description="Polar residues" evidence="1">
    <location>
        <begin position="232"/>
        <end position="241"/>
    </location>
</feature>
<protein>
    <submittedName>
        <fullName evidence="2">Uncharacterized protein</fullName>
    </submittedName>
</protein>
<dbReference type="EMBL" id="QTUC01000001">
    <property type="protein sequence ID" value="REF35175.1"/>
    <property type="molecule type" value="Genomic_DNA"/>
</dbReference>
<accession>A0A3D9V817</accession>
<reference evidence="2 3" key="1">
    <citation type="submission" date="2018-08" db="EMBL/GenBank/DDBJ databases">
        <title>Sequencing the genomes of 1000 actinobacteria strains.</title>
        <authorList>
            <person name="Klenk H.-P."/>
        </authorList>
    </citation>
    <scope>NUCLEOTIDE SEQUENCE [LARGE SCALE GENOMIC DNA]</scope>
    <source>
        <strain evidence="2 3">DSM 22891</strain>
    </source>
</reference>